<reference evidence="2" key="1">
    <citation type="submission" date="2014-09" db="EMBL/GenBank/DDBJ databases">
        <authorList>
            <person name="Magalhaes I.L.F."/>
            <person name="Oliveira U."/>
            <person name="Santos F.R."/>
            <person name="Vidigal T.H.D.A."/>
            <person name="Brescovit A.D."/>
            <person name="Santos A.J."/>
        </authorList>
    </citation>
    <scope>NUCLEOTIDE SEQUENCE</scope>
    <source>
        <tissue evidence="2">Shoot tissue taken approximately 20 cm above the soil surface</tissue>
    </source>
</reference>
<feature type="region of interest" description="Disordered" evidence="1">
    <location>
        <begin position="20"/>
        <end position="42"/>
    </location>
</feature>
<dbReference type="AlphaFoldDB" id="A0A0A9E1Z7"/>
<dbReference type="EMBL" id="GBRH01203849">
    <property type="protein sequence ID" value="JAD94046.1"/>
    <property type="molecule type" value="Transcribed_RNA"/>
</dbReference>
<evidence type="ECO:0000256" key="1">
    <source>
        <dbReference type="SAM" id="MobiDB-lite"/>
    </source>
</evidence>
<organism evidence="2">
    <name type="scientific">Arundo donax</name>
    <name type="common">Giant reed</name>
    <name type="synonym">Donax arundinaceus</name>
    <dbReference type="NCBI Taxonomy" id="35708"/>
    <lineage>
        <taxon>Eukaryota</taxon>
        <taxon>Viridiplantae</taxon>
        <taxon>Streptophyta</taxon>
        <taxon>Embryophyta</taxon>
        <taxon>Tracheophyta</taxon>
        <taxon>Spermatophyta</taxon>
        <taxon>Magnoliopsida</taxon>
        <taxon>Liliopsida</taxon>
        <taxon>Poales</taxon>
        <taxon>Poaceae</taxon>
        <taxon>PACMAD clade</taxon>
        <taxon>Arundinoideae</taxon>
        <taxon>Arundineae</taxon>
        <taxon>Arundo</taxon>
    </lineage>
</organism>
<sequence length="59" mass="6287">MPISMPAKEGMVVVVDHGGPAAQRTKQAQARPRKADLTTSRRRRSGVLIALAGGEIMSM</sequence>
<evidence type="ECO:0000313" key="2">
    <source>
        <dbReference type="EMBL" id="JAD94046.1"/>
    </source>
</evidence>
<accession>A0A0A9E1Z7</accession>
<protein>
    <submittedName>
        <fullName evidence="2">Uncharacterized protein</fullName>
    </submittedName>
</protein>
<name>A0A0A9E1Z7_ARUDO</name>
<proteinExistence type="predicted"/>
<reference evidence="2" key="2">
    <citation type="journal article" date="2015" name="Data Brief">
        <title>Shoot transcriptome of the giant reed, Arundo donax.</title>
        <authorList>
            <person name="Barrero R.A."/>
            <person name="Guerrero F.D."/>
            <person name="Moolhuijzen P."/>
            <person name="Goolsby J.A."/>
            <person name="Tidwell J."/>
            <person name="Bellgard S.E."/>
            <person name="Bellgard M.I."/>
        </authorList>
    </citation>
    <scope>NUCLEOTIDE SEQUENCE</scope>
    <source>
        <tissue evidence="2">Shoot tissue taken approximately 20 cm above the soil surface</tissue>
    </source>
</reference>